<feature type="region of interest" description="Disordered" evidence="1">
    <location>
        <begin position="75"/>
        <end position="104"/>
    </location>
</feature>
<dbReference type="Proteomes" id="UP001187192">
    <property type="component" value="Unassembled WGS sequence"/>
</dbReference>
<protein>
    <submittedName>
        <fullName evidence="2">Uncharacterized protein</fullName>
    </submittedName>
</protein>
<evidence type="ECO:0000313" key="4">
    <source>
        <dbReference type="Proteomes" id="UP001187192"/>
    </source>
</evidence>
<name>A0AA87Z909_FICCA</name>
<sequence length="104" mass="11845">MAFEAKRKLSRHRKCNVTRGVKPAGSSQAEANGGKDMNVDQPVESTRSDESSNWSKYLDEDYIIFSFKEDGSFEVLNNDKTDEPSTNRLEHSMSRNSRPVNRKC</sequence>
<organism evidence="2 4">
    <name type="scientific">Ficus carica</name>
    <name type="common">Common fig</name>
    <dbReference type="NCBI Taxonomy" id="3494"/>
    <lineage>
        <taxon>Eukaryota</taxon>
        <taxon>Viridiplantae</taxon>
        <taxon>Streptophyta</taxon>
        <taxon>Embryophyta</taxon>
        <taxon>Tracheophyta</taxon>
        <taxon>Spermatophyta</taxon>
        <taxon>Magnoliopsida</taxon>
        <taxon>eudicotyledons</taxon>
        <taxon>Gunneridae</taxon>
        <taxon>Pentapetalae</taxon>
        <taxon>rosids</taxon>
        <taxon>fabids</taxon>
        <taxon>Rosales</taxon>
        <taxon>Moraceae</taxon>
        <taxon>Ficeae</taxon>
        <taxon>Ficus</taxon>
    </lineage>
</organism>
<comment type="caution">
    <text evidence="2">The sequence shown here is derived from an EMBL/GenBank/DDBJ whole genome shotgun (WGS) entry which is preliminary data.</text>
</comment>
<gene>
    <name evidence="2" type="ORF">TIFTF001_048890</name>
    <name evidence="3" type="ORF">TIFTF001_048892</name>
</gene>
<evidence type="ECO:0000313" key="2">
    <source>
        <dbReference type="EMBL" id="GMN21523.1"/>
    </source>
</evidence>
<keyword evidence="4" id="KW-1185">Reference proteome</keyword>
<accession>A0AA87Z909</accession>
<feature type="region of interest" description="Disordered" evidence="1">
    <location>
        <begin position="1"/>
        <end position="52"/>
    </location>
</feature>
<proteinExistence type="predicted"/>
<evidence type="ECO:0000313" key="3">
    <source>
        <dbReference type="EMBL" id="GMN21533.1"/>
    </source>
</evidence>
<dbReference type="AlphaFoldDB" id="A0AA87Z909"/>
<feature type="compositionally biased region" description="Polar residues" evidence="1">
    <location>
        <begin position="94"/>
        <end position="104"/>
    </location>
</feature>
<evidence type="ECO:0000256" key="1">
    <source>
        <dbReference type="SAM" id="MobiDB-lite"/>
    </source>
</evidence>
<feature type="compositionally biased region" description="Basic and acidic residues" evidence="1">
    <location>
        <begin position="75"/>
        <end position="93"/>
    </location>
</feature>
<reference evidence="2" key="1">
    <citation type="submission" date="2023-07" db="EMBL/GenBank/DDBJ databases">
        <title>draft genome sequence of fig (Ficus carica).</title>
        <authorList>
            <person name="Takahashi T."/>
            <person name="Nishimura K."/>
        </authorList>
    </citation>
    <scope>NUCLEOTIDE SEQUENCE</scope>
</reference>
<dbReference type="EMBL" id="BTGU01006592">
    <property type="protein sequence ID" value="GMN21523.1"/>
    <property type="molecule type" value="Genomic_DNA"/>
</dbReference>
<dbReference type="EMBL" id="BTGU01006593">
    <property type="protein sequence ID" value="GMN21533.1"/>
    <property type="molecule type" value="Genomic_DNA"/>
</dbReference>